<organism evidence="2 3">
    <name type="scientific">Kwoniella newhampshirensis</name>
    <dbReference type="NCBI Taxonomy" id="1651941"/>
    <lineage>
        <taxon>Eukaryota</taxon>
        <taxon>Fungi</taxon>
        <taxon>Dikarya</taxon>
        <taxon>Basidiomycota</taxon>
        <taxon>Agaricomycotina</taxon>
        <taxon>Tremellomycetes</taxon>
        <taxon>Tremellales</taxon>
        <taxon>Cryptococcaceae</taxon>
        <taxon>Kwoniella</taxon>
    </lineage>
</organism>
<dbReference type="InterPro" id="IPR029069">
    <property type="entry name" value="HotDog_dom_sf"/>
</dbReference>
<dbReference type="EMBL" id="JBCAWK010000010">
    <property type="protein sequence ID" value="KAK8847331.1"/>
    <property type="molecule type" value="Genomic_DNA"/>
</dbReference>
<dbReference type="InterPro" id="IPR002539">
    <property type="entry name" value="MaoC-like_dom"/>
</dbReference>
<evidence type="ECO:0000313" key="2">
    <source>
        <dbReference type="EMBL" id="KAK8847331.1"/>
    </source>
</evidence>
<dbReference type="Proteomes" id="UP001388673">
    <property type="component" value="Unassembled WGS sequence"/>
</dbReference>
<dbReference type="Gene3D" id="3.10.129.10">
    <property type="entry name" value="Hotdog Thioesterase"/>
    <property type="match status" value="1"/>
</dbReference>
<protein>
    <recommendedName>
        <fullName evidence="1">MaoC-like domain-containing protein</fullName>
    </recommendedName>
</protein>
<dbReference type="Pfam" id="PF01575">
    <property type="entry name" value="MaoC_dehydratas"/>
    <property type="match status" value="1"/>
</dbReference>
<evidence type="ECO:0000259" key="1">
    <source>
        <dbReference type="Pfam" id="PF01575"/>
    </source>
</evidence>
<evidence type="ECO:0000313" key="3">
    <source>
        <dbReference type="Proteomes" id="UP001388673"/>
    </source>
</evidence>
<comment type="caution">
    <text evidence="2">The sequence shown here is derived from an EMBL/GenBank/DDBJ whole genome shotgun (WGS) entry which is preliminary data.</text>
</comment>
<sequence length="378" mass="42386">MIHLIFIGAIISIGLALTLRWTGITSLVPLLRPSSITHVSFPSTSLQGARFWTVFIYIIAASISRRLSISGRRSPWRITENDASEATYRLDGPTVSLSMPFRIRRGDIDKYARAVTANQATITHEEILRPPHLHLLLSALTEPAMLLLLSTRTCPIDPVGTVNVRNRFELTRPLACAQRLKDCLRNAGDGGGDLSIIARLDQDVKKVKRGWEYRVIVDLLDEKGEDPVLYRQIFTILQFHKHSCSTSIFETEVSDTPKSLLEVGKLHLTANDPKSWASFSKDYNPIHLSTLAAKLFGFSSIIAHGNHVAAKAVHHFSLSDRLEDDKQQEESWMEVEFKRPTFLPCELKIQRVDGQSSSVVQLQIGKGDKINLSMKFAH</sequence>
<dbReference type="KEGG" id="kne:92182446"/>
<dbReference type="PANTHER" id="PTHR43841">
    <property type="entry name" value="3-HYDROXYACYL-THIOESTER DEHYDRATASE HTDX-RELATED"/>
    <property type="match status" value="1"/>
</dbReference>
<feature type="domain" description="MaoC-like" evidence="1">
    <location>
        <begin position="265"/>
        <end position="313"/>
    </location>
</feature>
<keyword evidence="3" id="KW-1185">Reference proteome</keyword>
<dbReference type="PANTHER" id="PTHR43841:SF1">
    <property type="entry name" value="3-HYDROXYACYL-THIOESTER DEHYDRATASE X"/>
    <property type="match status" value="1"/>
</dbReference>
<reference evidence="2 3" key="1">
    <citation type="journal article" date="2024" name="bioRxiv">
        <title>Comparative genomics of Cryptococcus and Kwoniella reveals pathogenesis evolution and contrasting karyotype dynamics via intercentromeric recombination or chromosome fusion.</title>
        <authorList>
            <person name="Coelho M.A."/>
            <person name="David-Palma M."/>
            <person name="Shea T."/>
            <person name="Bowers K."/>
            <person name="McGinley-Smith S."/>
            <person name="Mohammad A.W."/>
            <person name="Gnirke A."/>
            <person name="Yurkov A.M."/>
            <person name="Nowrousian M."/>
            <person name="Sun S."/>
            <person name="Cuomo C.A."/>
            <person name="Heitman J."/>
        </authorList>
    </citation>
    <scope>NUCLEOTIDE SEQUENCE [LARGE SCALE GENOMIC DNA]</scope>
    <source>
        <strain evidence="2 3">CBS 13917</strain>
    </source>
</reference>
<gene>
    <name evidence="2" type="ORF">IAR55_005188</name>
</gene>
<accession>A0AAW0YK80</accession>
<dbReference type="AlphaFoldDB" id="A0AAW0YK80"/>
<dbReference type="SUPFAM" id="SSF54637">
    <property type="entry name" value="Thioesterase/thiol ester dehydrase-isomerase"/>
    <property type="match status" value="1"/>
</dbReference>
<name>A0AAW0YK80_9TREE</name>
<dbReference type="GeneID" id="92182446"/>
<proteinExistence type="predicted"/>
<dbReference type="RefSeq" id="XP_066800849.1">
    <property type="nucleotide sequence ID" value="XM_066948281.1"/>
</dbReference>